<dbReference type="OrthoDB" id="5984255at2759"/>
<accession>A0A5B7GXC6</accession>
<evidence type="ECO:0000256" key="1">
    <source>
        <dbReference type="SAM" id="MobiDB-lite"/>
    </source>
</evidence>
<feature type="region of interest" description="Disordered" evidence="1">
    <location>
        <begin position="86"/>
        <end position="122"/>
    </location>
</feature>
<feature type="compositionally biased region" description="Low complexity" evidence="1">
    <location>
        <begin position="89"/>
        <end position="99"/>
    </location>
</feature>
<organism evidence="2 3">
    <name type="scientific">Portunus trituberculatus</name>
    <name type="common">Swimming crab</name>
    <name type="synonym">Neptunus trituberculatus</name>
    <dbReference type="NCBI Taxonomy" id="210409"/>
    <lineage>
        <taxon>Eukaryota</taxon>
        <taxon>Metazoa</taxon>
        <taxon>Ecdysozoa</taxon>
        <taxon>Arthropoda</taxon>
        <taxon>Crustacea</taxon>
        <taxon>Multicrustacea</taxon>
        <taxon>Malacostraca</taxon>
        <taxon>Eumalacostraca</taxon>
        <taxon>Eucarida</taxon>
        <taxon>Decapoda</taxon>
        <taxon>Pleocyemata</taxon>
        <taxon>Brachyura</taxon>
        <taxon>Eubrachyura</taxon>
        <taxon>Portunoidea</taxon>
        <taxon>Portunidae</taxon>
        <taxon>Portuninae</taxon>
        <taxon>Portunus</taxon>
    </lineage>
</organism>
<protein>
    <submittedName>
        <fullName evidence="2">Uncharacterized protein</fullName>
    </submittedName>
</protein>
<feature type="compositionally biased region" description="Pro residues" evidence="1">
    <location>
        <begin position="108"/>
        <end position="119"/>
    </location>
</feature>
<dbReference type="AlphaFoldDB" id="A0A5B7GXC6"/>
<keyword evidence="3" id="KW-1185">Reference proteome</keyword>
<proteinExistence type="predicted"/>
<name>A0A5B7GXC6_PORTR</name>
<gene>
    <name evidence="2" type="ORF">E2C01_056135</name>
</gene>
<comment type="caution">
    <text evidence="2">The sequence shown here is derived from an EMBL/GenBank/DDBJ whole genome shotgun (WGS) entry which is preliminary data.</text>
</comment>
<dbReference type="Proteomes" id="UP000324222">
    <property type="component" value="Unassembled WGS sequence"/>
</dbReference>
<dbReference type="EMBL" id="VSRR010019252">
    <property type="protein sequence ID" value="MPC62055.1"/>
    <property type="molecule type" value="Genomic_DNA"/>
</dbReference>
<evidence type="ECO:0000313" key="2">
    <source>
        <dbReference type="EMBL" id="MPC62055.1"/>
    </source>
</evidence>
<sequence>MFALNSTHKLTQAEERQRQLMQAWTAKKDEVPVAVQMIKDVHQLVSTTLGDIGVPLATLYVSDTVKYMLALCAYQNNTGPMPRVVVDESSSSGQGTSSQVYETMLPPGDFPRPNPPPSAPATVKTECEEVFFPVKNGGQSHPNYIISENVNF</sequence>
<evidence type="ECO:0000313" key="3">
    <source>
        <dbReference type="Proteomes" id="UP000324222"/>
    </source>
</evidence>
<reference evidence="2 3" key="1">
    <citation type="submission" date="2019-05" db="EMBL/GenBank/DDBJ databases">
        <title>Another draft genome of Portunus trituberculatus and its Hox gene families provides insights of decapod evolution.</title>
        <authorList>
            <person name="Jeong J.-H."/>
            <person name="Song I."/>
            <person name="Kim S."/>
            <person name="Choi T."/>
            <person name="Kim D."/>
            <person name="Ryu S."/>
            <person name="Kim W."/>
        </authorList>
    </citation>
    <scope>NUCLEOTIDE SEQUENCE [LARGE SCALE GENOMIC DNA]</scope>
    <source>
        <tissue evidence="2">Muscle</tissue>
    </source>
</reference>